<feature type="region of interest" description="Disordered" evidence="1">
    <location>
        <begin position="34"/>
        <end position="60"/>
    </location>
</feature>
<dbReference type="Proteomes" id="UP001634393">
    <property type="component" value="Unassembled WGS sequence"/>
</dbReference>
<accession>A0ABD3TRK7</accession>
<evidence type="ECO:0000313" key="2">
    <source>
        <dbReference type="EMBL" id="KAL3839764.1"/>
    </source>
</evidence>
<dbReference type="PANTHER" id="PTHR10015:SF337">
    <property type="entry name" value="HEAT STRESS TRANSCRIPTION FACTOR A-3"/>
    <property type="match status" value="1"/>
</dbReference>
<gene>
    <name evidence="2" type="ORF">ACJIZ3_024355</name>
</gene>
<feature type="compositionally biased region" description="Polar residues" evidence="1">
    <location>
        <begin position="216"/>
        <end position="225"/>
    </location>
</feature>
<evidence type="ECO:0000313" key="3">
    <source>
        <dbReference type="Proteomes" id="UP001634393"/>
    </source>
</evidence>
<feature type="compositionally biased region" description="Polar residues" evidence="1">
    <location>
        <begin position="42"/>
        <end position="56"/>
    </location>
</feature>
<evidence type="ECO:0000256" key="1">
    <source>
        <dbReference type="SAM" id="MobiDB-lite"/>
    </source>
</evidence>
<reference evidence="2 3" key="1">
    <citation type="submission" date="2024-12" db="EMBL/GenBank/DDBJ databases">
        <title>The unique morphological basis and parallel evolutionary history of personate flowers in Penstemon.</title>
        <authorList>
            <person name="Depatie T.H."/>
            <person name="Wessinger C.A."/>
        </authorList>
    </citation>
    <scope>NUCLEOTIDE SEQUENCE [LARGE SCALE GENOMIC DNA]</scope>
    <source>
        <strain evidence="2">WTNN_2</strain>
        <tissue evidence="2">Leaf</tissue>
    </source>
</reference>
<dbReference type="EMBL" id="JBJXBP010000003">
    <property type="protein sequence ID" value="KAL3839764.1"/>
    <property type="molecule type" value="Genomic_DNA"/>
</dbReference>
<dbReference type="PANTHER" id="PTHR10015">
    <property type="entry name" value="HEAT SHOCK TRANSCRIPTION FACTOR"/>
    <property type="match status" value="1"/>
</dbReference>
<proteinExistence type="predicted"/>
<sequence length="310" mass="35332">MHIPSKGFRKIDTDKWEFANEGFIRGRKDMLKNVQRRKPHHSQQMGSSLVSSNEANKASMEDEIQGLRKERGLMMKEVSDLQHQQRNMVQNIEVVNEKLVEAEKRQKKMISFLAKMSLNPLFLARLQQSREQKTITSPKIVRKFVKHQGCEPGSSNSSREGRILKYEYEHCNPLHHDVEFGDIGENDLAMVHEFLDTPEPDATEPLLKRRGLSSPRPHTTNESSVSFPEDLVMEKGVSEFPIPRTECVIAEDDWSMDFETSAGMSNSPVELWGNHNHNSSYDDVPELSLGDELSDICDIGFLQEGGPFGH</sequence>
<dbReference type="AlphaFoldDB" id="A0ABD3TRK7"/>
<keyword evidence="3" id="KW-1185">Reference proteome</keyword>
<comment type="caution">
    <text evidence="2">The sequence shown here is derived from an EMBL/GenBank/DDBJ whole genome shotgun (WGS) entry which is preliminary data.</text>
</comment>
<name>A0ABD3TRK7_9LAMI</name>
<organism evidence="2 3">
    <name type="scientific">Penstemon smallii</name>
    <dbReference type="NCBI Taxonomy" id="265156"/>
    <lineage>
        <taxon>Eukaryota</taxon>
        <taxon>Viridiplantae</taxon>
        <taxon>Streptophyta</taxon>
        <taxon>Embryophyta</taxon>
        <taxon>Tracheophyta</taxon>
        <taxon>Spermatophyta</taxon>
        <taxon>Magnoliopsida</taxon>
        <taxon>eudicotyledons</taxon>
        <taxon>Gunneridae</taxon>
        <taxon>Pentapetalae</taxon>
        <taxon>asterids</taxon>
        <taxon>lamiids</taxon>
        <taxon>Lamiales</taxon>
        <taxon>Plantaginaceae</taxon>
        <taxon>Cheloneae</taxon>
        <taxon>Penstemon</taxon>
    </lineage>
</organism>
<feature type="region of interest" description="Disordered" evidence="1">
    <location>
        <begin position="197"/>
        <end position="225"/>
    </location>
</feature>
<protein>
    <submittedName>
        <fullName evidence="2">Uncharacterized protein</fullName>
    </submittedName>
</protein>